<feature type="coiled-coil region" evidence="1">
    <location>
        <begin position="7"/>
        <end position="102"/>
    </location>
</feature>
<organism evidence="3 4">
    <name type="scientific">Meloidogyne javanica</name>
    <name type="common">Root-knot nematode worm</name>
    <dbReference type="NCBI Taxonomy" id="6303"/>
    <lineage>
        <taxon>Eukaryota</taxon>
        <taxon>Metazoa</taxon>
        <taxon>Ecdysozoa</taxon>
        <taxon>Nematoda</taxon>
        <taxon>Chromadorea</taxon>
        <taxon>Rhabditida</taxon>
        <taxon>Tylenchina</taxon>
        <taxon>Tylenchomorpha</taxon>
        <taxon>Tylenchoidea</taxon>
        <taxon>Meloidogynidae</taxon>
        <taxon>Meloidogyninae</taxon>
        <taxon>Meloidogyne</taxon>
        <taxon>Meloidogyne incognita group</taxon>
    </lineage>
</organism>
<evidence type="ECO:0000256" key="1">
    <source>
        <dbReference type="SAM" id="Coils"/>
    </source>
</evidence>
<accession>A0A915M9K3</accession>
<sequence>MVIQGFLKRIREQKRRLNKKLLLLTIQQQNEEILSLKASVRNLKLINKKQAIQIKNLELINKKQQIQIKNLELINKKQQIQIKNLELINKKQQIQIKELLKKSKLHESLLLKDRFADLEFKRQQFETKFSEVRKEHKEDTKNYYNKLFSRPQIKNKFKKVRQLSRKDNRSKCPVHKENNNNTTKLKNQIDSKTECCSTSEFLDSSPFEFSNEEKKDYQNKGISSSRKKKSLFSKLFL</sequence>
<dbReference type="Proteomes" id="UP000887561">
    <property type="component" value="Unplaced"/>
</dbReference>
<evidence type="ECO:0000256" key="2">
    <source>
        <dbReference type="SAM" id="MobiDB-lite"/>
    </source>
</evidence>
<dbReference type="WBParaSite" id="scaffold3295_cov191.g6377">
    <property type="protein sequence ID" value="scaffold3295_cov191.g6377"/>
    <property type="gene ID" value="scaffold3295_cov191.g6377"/>
</dbReference>
<keyword evidence="1" id="KW-0175">Coiled coil</keyword>
<protein>
    <submittedName>
        <fullName evidence="4">Uncharacterized protein</fullName>
    </submittedName>
</protein>
<feature type="region of interest" description="Disordered" evidence="2">
    <location>
        <begin position="165"/>
        <end position="184"/>
    </location>
</feature>
<evidence type="ECO:0000313" key="4">
    <source>
        <dbReference type="WBParaSite" id="scaffold3295_cov191.g6377"/>
    </source>
</evidence>
<name>A0A915M9K3_MELJA</name>
<evidence type="ECO:0000313" key="3">
    <source>
        <dbReference type="Proteomes" id="UP000887561"/>
    </source>
</evidence>
<reference evidence="4" key="1">
    <citation type="submission" date="2022-11" db="UniProtKB">
        <authorList>
            <consortium name="WormBaseParasite"/>
        </authorList>
    </citation>
    <scope>IDENTIFICATION</scope>
</reference>
<proteinExistence type="predicted"/>
<dbReference type="AlphaFoldDB" id="A0A915M9K3"/>
<keyword evidence="3" id="KW-1185">Reference proteome</keyword>
<feature type="compositionally biased region" description="Basic and acidic residues" evidence="2">
    <location>
        <begin position="165"/>
        <end position="178"/>
    </location>
</feature>